<sequence length="441" mass="49763">MEKHENKRFLVIATLIDPRYKNHQNIFSYEDRIQNKVLLQMEIELFINPQRRVSDSEATLNYEPLPTQSDNPLSNFLFPTSCGSVDSTQSQNDLSNVIINEIDSFFKSPTIEYDADPLVYWRGNSTYPNIKQIVSKYLAPPPGTVESERTFKSSNNDAEIKGACWTRNSRIWPRKSRNDLLDKELKELAKENKGLLDKEFKDLAKEIKGLLDKEFKDLANEIKGLLDKEIKDLAKEIKGLVDKELAKEIKGLLDKEIKGLWPQKKITDRFAEGNQGADGQGFQGLGQGKQGPGPVKLIKEFDKFGGAFSVKLVAAELRPIVGNCVSGSPHRAISDFNFEIVAVLFVELISNISGYLEYASTIMSIGESFSLDFSRRQHMRNILEEGFNFRIQLWPFCSAGVNDLEKCETALMRSSANVWDRTPPMPCCDTSAAKMIGRDGS</sequence>
<proteinExistence type="predicted"/>
<accession>A0A914IBH2</accession>
<evidence type="ECO:0000259" key="1">
    <source>
        <dbReference type="Pfam" id="PF05699"/>
    </source>
</evidence>
<protein>
    <submittedName>
        <fullName evidence="3">HAT C-terminal dimerisation domain-containing protein</fullName>
    </submittedName>
</protein>
<dbReference type="InterPro" id="IPR012337">
    <property type="entry name" value="RNaseH-like_sf"/>
</dbReference>
<keyword evidence="2" id="KW-1185">Reference proteome</keyword>
<dbReference type="InterPro" id="IPR008906">
    <property type="entry name" value="HATC_C_dom"/>
</dbReference>
<feature type="domain" description="HAT C-terminal dimerisation" evidence="1">
    <location>
        <begin position="101"/>
        <end position="154"/>
    </location>
</feature>
<dbReference type="AlphaFoldDB" id="A0A914IBH2"/>
<dbReference type="GO" id="GO:0046983">
    <property type="term" value="F:protein dimerization activity"/>
    <property type="evidence" value="ECO:0007669"/>
    <property type="project" value="InterPro"/>
</dbReference>
<reference evidence="3" key="1">
    <citation type="submission" date="2022-11" db="UniProtKB">
        <authorList>
            <consortium name="WormBaseParasite"/>
        </authorList>
    </citation>
    <scope>IDENTIFICATION</scope>
</reference>
<dbReference type="SUPFAM" id="SSF53098">
    <property type="entry name" value="Ribonuclease H-like"/>
    <property type="match status" value="1"/>
</dbReference>
<dbReference type="Pfam" id="PF05699">
    <property type="entry name" value="Dimer_Tnp_hAT"/>
    <property type="match status" value="1"/>
</dbReference>
<dbReference type="WBParaSite" id="Gr19_v10_g9301.t1">
    <property type="protein sequence ID" value="Gr19_v10_g9301.t1"/>
    <property type="gene ID" value="Gr19_v10_g9301"/>
</dbReference>
<name>A0A914IBH2_GLORO</name>
<organism evidence="2 3">
    <name type="scientific">Globodera rostochiensis</name>
    <name type="common">Golden nematode worm</name>
    <name type="synonym">Heterodera rostochiensis</name>
    <dbReference type="NCBI Taxonomy" id="31243"/>
    <lineage>
        <taxon>Eukaryota</taxon>
        <taxon>Metazoa</taxon>
        <taxon>Ecdysozoa</taxon>
        <taxon>Nematoda</taxon>
        <taxon>Chromadorea</taxon>
        <taxon>Rhabditida</taxon>
        <taxon>Tylenchina</taxon>
        <taxon>Tylenchomorpha</taxon>
        <taxon>Tylenchoidea</taxon>
        <taxon>Heteroderidae</taxon>
        <taxon>Heteroderinae</taxon>
        <taxon>Globodera</taxon>
    </lineage>
</organism>
<evidence type="ECO:0000313" key="3">
    <source>
        <dbReference type="WBParaSite" id="Gr19_v10_g9301.t1"/>
    </source>
</evidence>
<dbReference type="Proteomes" id="UP000887572">
    <property type="component" value="Unplaced"/>
</dbReference>
<evidence type="ECO:0000313" key="2">
    <source>
        <dbReference type="Proteomes" id="UP000887572"/>
    </source>
</evidence>